<evidence type="ECO:0000256" key="1">
    <source>
        <dbReference type="ARBA" id="ARBA00022729"/>
    </source>
</evidence>
<dbReference type="SUPFAM" id="SSF50685">
    <property type="entry name" value="Barwin-like endoglucanases"/>
    <property type="match status" value="1"/>
</dbReference>
<keyword evidence="4" id="KW-0449">Lipoprotein</keyword>
<dbReference type="PANTHER" id="PTHR34183:SF1">
    <property type="entry name" value="ENDOLYTIC PEPTIDOGLYCAN TRANSGLYCOSYLASE RLPA"/>
    <property type="match status" value="1"/>
</dbReference>
<dbReference type="CDD" id="cd22268">
    <property type="entry name" value="DPBB_RlpA-like"/>
    <property type="match status" value="1"/>
</dbReference>
<comment type="caution">
    <text evidence="7">The sequence shown here is derived from an EMBL/GenBank/DDBJ whole genome shotgun (WGS) entry which is preliminary data.</text>
</comment>
<keyword evidence="4" id="KW-0472">Membrane</keyword>
<keyword evidence="3 4" id="KW-0961">Cell wall biogenesis/degradation</keyword>
<keyword evidence="1" id="KW-0732">Signal</keyword>
<evidence type="ECO:0000313" key="7">
    <source>
        <dbReference type="EMBL" id="GAA5094252.1"/>
    </source>
</evidence>
<keyword evidence="2 4" id="KW-0456">Lyase</keyword>
<sequence>MPNRNIILLVIFSLLIVGCGSKTKNKASKHGAVPKEEPVSKYGNPKSYKVMGETYKVKETSKGYSEVGIASWYGKDFHGKRTSSGTPYNMYSYSAAHKTLPIPTYVKVTNLENGKTVNLRVDDRGPFSKGRIIDLSYQAAKDLGVIAKGTAKVKVEALKPYQYLNGNKAAYGHTYTPDVSFSDSRGDKIEVTNEAAYVPPPTYQNSGTYTVQLNAYSSEYNAANYQDQIRQTYNLPAEVHYDGQFYRVIVHRYNTQYDAEEAAFSFKNQGLSAKTFNLQP</sequence>
<dbReference type="InterPro" id="IPR009009">
    <property type="entry name" value="RlpA-like_DPBB"/>
</dbReference>
<keyword evidence="4" id="KW-0564">Palmitate</keyword>
<dbReference type="InterPro" id="IPR036680">
    <property type="entry name" value="SPOR-like_sf"/>
</dbReference>
<dbReference type="InterPro" id="IPR036908">
    <property type="entry name" value="RlpA-like_sf"/>
</dbReference>
<evidence type="ECO:0000313" key="8">
    <source>
        <dbReference type="Proteomes" id="UP001500631"/>
    </source>
</evidence>
<dbReference type="SUPFAM" id="SSF110997">
    <property type="entry name" value="Sporulation related repeat"/>
    <property type="match status" value="1"/>
</dbReference>
<dbReference type="Pfam" id="PF03330">
    <property type="entry name" value="DPBB_1"/>
    <property type="match status" value="1"/>
</dbReference>
<accession>A0ABP9MGQ2</accession>
<comment type="function">
    <text evidence="4">Lytic transglycosylase with a strong preference for naked glycan strands that lack stem peptides.</text>
</comment>
<gene>
    <name evidence="4" type="primary">rlpA</name>
    <name evidence="7" type="ORF">GCM10023338_02290</name>
</gene>
<dbReference type="PROSITE" id="PS51724">
    <property type="entry name" value="SPOR"/>
    <property type="match status" value="1"/>
</dbReference>
<dbReference type="Proteomes" id="UP001500631">
    <property type="component" value="Unassembled WGS sequence"/>
</dbReference>
<evidence type="ECO:0000259" key="6">
    <source>
        <dbReference type="PROSITE" id="PS51724"/>
    </source>
</evidence>
<protein>
    <recommendedName>
        <fullName evidence="4">Endolytic peptidoglycan transglycosylase RlpA</fullName>
        <ecNumber evidence="4">4.2.2.-</ecNumber>
    </recommendedName>
</protein>
<dbReference type="Pfam" id="PF05036">
    <property type="entry name" value="SPOR"/>
    <property type="match status" value="1"/>
</dbReference>
<dbReference type="InterPro" id="IPR012997">
    <property type="entry name" value="RplA"/>
</dbReference>
<comment type="similarity">
    <text evidence="4 5">Belongs to the RlpA family.</text>
</comment>
<evidence type="ECO:0000256" key="4">
    <source>
        <dbReference type="HAMAP-Rule" id="MF_02071"/>
    </source>
</evidence>
<organism evidence="7 8">
    <name type="scientific">Wohlfahrtiimonas larvae</name>
    <dbReference type="NCBI Taxonomy" id="1157986"/>
    <lineage>
        <taxon>Bacteria</taxon>
        <taxon>Pseudomonadati</taxon>
        <taxon>Pseudomonadota</taxon>
        <taxon>Gammaproteobacteria</taxon>
        <taxon>Cardiobacteriales</taxon>
        <taxon>Ignatzschineriaceae</taxon>
        <taxon>Wohlfahrtiimonas</taxon>
    </lineage>
</organism>
<evidence type="ECO:0000256" key="5">
    <source>
        <dbReference type="RuleBase" id="RU003495"/>
    </source>
</evidence>
<comment type="subcellular location">
    <subcellularLocation>
        <location evidence="4">Cell membrane</location>
        <topology evidence="4">Lipid-anchor</topology>
    </subcellularLocation>
</comment>
<reference evidence="8" key="1">
    <citation type="journal article" date="2019" name="Int. J. Syst. Evol. Microbiol.">
        <title>The Global Catalogue of Microorganisms (GCM) 10K type strain sequencing project: providing services to taxonomists for standard genome sequencing and annotation.</title>
        <authorList>
            <consortium name="The Broad Institute Genomics Platform"/>
            <consortium name="The Broad Institute Genome Sequencing Center for Infectious Disease"/>
            <person name="Wu L."/>
            <person name="Ma J."/>
        </authorList>
    </citation>
    <scope>NUCLEOTIDE SEQUENCE [LARGE SCALE GENOMIC DNA]</scope>
    <source>
        <strain evidence="8">JCM 18424</strain>
    </source>
</reference>
<name>A0ABP9MGQ2_9GAMM</name>
<proteinExistence type="inferred from homology"/>
<dbReference type="Gene3D" id="2.40.40.10">
    <property type="entry name" value="RlpA-like domain"/>
    <property type="match status" value="1"/>
</dbReference>
<dbReference type="EC" id="4.2.2.-" evidence="4"/>
<dbReference type="Gene3D" id="3.30.70.1070">
    <property type="entry name" value="Sporulation related repeat"/>
    <property type="match status" value="1"/>
</dbReference>
<evidence type="ECO:0000256" key="2">
    <source>
        <dbReference type="ARBA" id="ARBA00023239"/>
    </source>
</evidence>
<keyword evidence="8" id="KW-1185">Reference proteome</keyword>
<dbReference type="InterPro" id="IPR034718">
    <property type="entry name" value="RlpA"/>
</dbReference>
<dbReference type="HAMAP" id="MF_02071">
    <property type="entry name" value="RlpA"/>
    <property type="match status" value="1"/>
</dbReference>
<keyword evidence="4" id="KW-1003">Cell membrane</keyword>
<dbReference type="PANTHER" id="PTHR34183">
    <property type="entry name" value="ENDOLYTIC PEPTIDOGLYCAN TRANSGLYCOSYLASE RLPA"/>
    <property type="match status" value="1"/>
</dbReference>
<dbReference type="NCBIfam" id="TIGR00413">
    <property type="entry name" value="rlpA"/>
    <property type="match status" value="1"/>
</dbReference>
<dbReference type="EMBL" id="BAABKE010000001">
    <property type="protein sequence ID" value="GAA5094252.1"/>
    <property type="molecule type" value="Genomic_DNA"/>
</dbReference>
<dbReference type="InterPro" id="IPR007730">
    <property type="entry name" value="SPOR-like_dom"/>
</dbReference>
<evidence type="ECO:0000256" key="3">
    <source>
        <dbReference type="ARBA" id="ARBA00023316"/>
    </source>
</evidence>
<dbReference type="RefSeq" id="WP_077926740.1">
    <property type="nucleotide sequence ID" value="NZ_BAABKE010000001.1"/>
</dbReference>
<feature type="domain" description="SPOR" evidence="6">
    <location>
        <begin position="203"/>
        <end position="280"/>
    </location>
</feature>
<dbReference type="PROSITE" id="PS51257">
    <property type="entry name" value="PROKAR_LIPOPROTEIN"/>
    <property type="match status" value="1"/>
</dbReference>